<dbReference type="SUPFAM" id="SSF53067">
    <property type="entry name" value="Actin-like ATPase domain"/>
    <property type="match status" value="2"/>
</dbReference>
<keyword evidence="3 7" id="KW-0819">tRNA processing</keyword>
<dbReference type="InterPro" id="IPR000905">
    <property type="entry name" value="Gcp-like_dom"/>
</dbReference>
<dbReference type="GO" id="GO:0005739">
    <property type="term" value="C:mitochondrion"/>
    <property type="evidence" value="ECO:0007669"/>
    <property type="project" value="UniProtKB-SubCell"/>
</dbReference>
<keyword evidence="5 7" id="KW-0012">Acyltransferase</keyword>
<dbReference type="PANTHER" id="PTHR11735:SF6">
    <property type="entry name" value="TRNA N6-ADENOSINE THREONYLCARBAMOYLTRANSFERASE, MITOCHONDRIAL"/>
    <property type="match status" value="1"/>
</dbReference>
<keyword evidence="2 7" id="KW-0808">Transferase</keyword>
<keyword evidence="4 7" id="KW-0479">Metal-binding</keyword>
<comment type="subunit">
    <text evidence="7">Homodimer.</text>
</comment>
<evidence type="ECO:0000256" key="6">
    <source>
        <dbReference type="ARBA" id="ARBA00048117"/>
    </source>
</evidence>
<reference evidence="9" key="2">
    <citation type="submission" date="2021-01" db="EMBL/GenBank/DDBJ databases">
        <authorList>
            <person name="Schikora-Tamarit M.A."/>
        </authorList>
    </citation>
    <scope>NUCLEOTIDE SEQUENCE</scope>
    <source>
        <strain evidence="9">CBS2887</strain>
    </source>
</reference>
<evidence type="ECO:0000256" key="2">
    <source>
        <dbReference type="ARBA" id="ARBA00022679"/>
    </source>
</evidence>
<comment type="caution">
    <text evidence="9">The sequence shown here is derived from an EMBL/GenBank/DDBJ whole genome shotgun (WGS) entry which is preliminary data.</text>
</comment>
<dbReference type="HAMAP" id="MF_01445">
    <property type="entry name" value="TsaD"/>
    <property type="match status" value="1"/>
</dbReference>
<dbReference type="GO" id="GO:0072670">
    <property type="term" value="P:mitochondrial tRNA threonylcarbamoyladenosine modification"/>
    <property type="evidence" value="ECO:0007669"/>
    <property type="project" value="TreeGrafter"/>
</dbReference>
<keyword evidence="10" id="KW-1185">Reference proteome</keyword>
<dbReference type="GO" id="GO:0061711">
    <property type="term" value="F:tRNA N(6)-L-threonylcarbamoyladenine synthase activity"/>
    <property type="evidence" value="ECO:0007669"/>
    <property type="project" value="UniProtKB-EC"/>
</dbReference>
<comment type="catalytic activity">
    <reaction evidence="6 7">
        <text>L-threonylcarbamoyladenylate + adenosine(37) in tRNA = N(6)-L-threonylcarbamoyladenosine(37) in tRNA + AMP + H(+)</text>
        <dbReference type="Rhea" id="RHEA:37059"/>
        <dbReference type="Rhea" id="RHEA-COMP:10162"/>
        <dbReference type="Rhea" id="RHEA-COMP:10163"/>
        <dbReference type="ChEBI" id="CHEBI:15378"/>
        <dbReference type="ChEBI" id="CHEBI:73682"/>
        <dbReference type="ChEBI" id="CHEBI:74411"/>
        <dbReference type="ChEBI" id="CHEBI:74418"/>
        <dbReference type="ChEBI" id="CHEBI:456215"/>
        <dbReference type="EC" id="2.3.1.234"/>
    </reaction>
</comment>
<dbReference type="PANTHER" id="PTHR11735">
    <property type="entry name" value="TRNA N6-ADENOSINE THREONYLCARBAMOYLTRANSFERASE"/>
    <property type="match status" value="1"/>
</dbReference>
<dbReference type="InterPro" id="IPR017861">
    <property type="entry name" value="KAE1/TsaD"/>
</dbReference>
<evidence type="ECO:0000256" key="5">
    <source>
        <dbReference type="ARBA" id="ARBA00023315"/>
    </source>
</evidence>
<dbReference type="Gene3D" id="3.30.420.40">
    <property type="match status" value="2"/>
</dbReference>
<comment type="function">
    <text evidence="7">Required for the formation of a threonylcarbamoyl group on adenosine at position 37 (t(6)A37) in mitochondrial tRNAs that read codons beginning with adenine. Probably involved in the transfer of the threonylcarbamoyl moiety of threonylcarbamoyl-AMP (TC-AMP) to the N6 group of A37. Involved in mitochondrial genome maintenance.</text>
</comment>
<evidence type="ECO:0000256" key="7">
    <source>
        <dbReference type="HAMAP-Rule" id="MF_03179"/>
    </source>
</evidence>
<dbReference type="GO" id="GO:0046872">
    <property type="term" value="F:metal ion binding"/>
    <property type="evidence" value="ECO:0007669"/>
    <property type="project" value="UniProtKB-KW"/>
</dbReference>
<sequence length="403" mass="44712">MISLISRTLRSEGRSLFTPPSSLISIRHYKVLSIETSCDDTCVALLDRDPISDKVEVLSHVKRTLNSYGDGGIIPTKAFDNHQRQIASVTKEVLQQNGITSLNPPDLICVTRGPGMKGSLTIGLDFAKGLSVAFDKPLVGVHHMLGHLLIPRLDRNIDVQYPFLSLLISGGHTMLVLSESIFKHEILCDTIDVACGDALDKVAREVGMEGETNLGREMDLFLKDIDSFKGNQDLPQYSFDMPLPLMNKRGRVNQLNFAFGAFQGRVQEIKKANPELINDLNFRKQLAYQAQCAIFNHITNKLKLTLELNKDKLSQVTHFVASGGVASNLTLRQTLTDTLLENSNITKTHYPPVELCTDNAVMIGWAGIEMYESGEHLTTELGVCPIGKWPISEILDVDGWIRK</sequence>
<dbReference type="InterPro" id="IPR043129">
    <property type="entry name" value="ATPase_NBD"/>
</dbReference>
<dbReference type="NCBIfam" id="TIGR00329">
    <property type="entry name" value="gcp_kae1"/>
    <property type="match status" value="1"/>
</dbReference>
<evidence type="ECO:0000259" key="8">
    <source>
        <dbReference type="Pfam" id="PF00814"/>
    </source>
</evidence>
<dbReference type="PRINTS" id="PR00789">
    <property type="entry name" value="OSIALOPTASE"/>
</dbReference>
<dbReference type="EC" id="2.3.1.234" evidence="1"/>
<dbReference type="PROSITE" id="PS01016">
    <property type="entry name" value="GLYCOPROTEASE"/>
    <property type="match status" value="1"/>
</dbReference>
<evidence type="ECO:0000256" key="1">
    <source>
        <dbReference type="ARBA" id="ARBA00012156"/>
    </source>
</evidence>
<dbReference type="InterPro" id="IPR017860">
    <property type="entry name" value="Peptidase_M22_CS"/>
</dbReference>
<dbReference type="AlphaFoldDB" id="A0A9P8Q9K9"/>
<name>A0A9P8Q9K9_WICPI</name>
<accession>A0A9P8Q9K9</accession>
<comment type="cofactor">
    <cofactor evidence="7">
        <name>a divalent metal cation</name>
        <dbReference type="ChEBI" id="CHEBI:60240"/>
    </cofactor>
    <text evidence="7">Binds 1 divalent metal cation per subunit.</text>
</comment>
<protein>
    <recommendedName>
        <fullName evidence="1">N(6)-L-threonylcarbamoyladenine synthase</fullName>
        <ecNumber evidence="1">2.3.1.234</ecNumber>
    </recommendedName>
</protein>
<comment type="subcellular location">
    <subcellularLocation>
        <location evidence="7">Mitochondrion</location>
    </subcellularLocation>
</comment>
<evidence type="ECO:0000313" key="9">
    <source>
        <dbReference type="EMBL" id="KAH3686471.1"/>
    </source>
</evidence>
<feature type="domain" description="Gcp-like" evidence="8">
    <location>
        <begin position="63"/>
        <end position="365"/>
    </location>
</feature>
<organism evidence="9 10">
    <name type="scientific">Wickerhamomyces pijperi</name>
    <name type="common">Yeast</name>
    <name type="synonym">Pichia pijperi</name>
    <dbReference type="NCBI Taxonomy" id="599730"/>
    <lineage>
        <taxon>Eukaryota</taxon>
        <taxon>Fungi</taxon>
        <taxon>Dikarya</taxon>
        <taxon>Ascomycota</taxon>
        <taxon>Saccharomycotina</taxon>
        <taxon>Saccharomycetes</taxon>
        <taxon>Phaffomycetales</taxon>
        <taxon>Wickerhamomycetaceae</taxon>
        <taxon>Wickerhamomyces</taxon>
    </lineage>
</organism>
<keyword evidence="7" id="KW-0496">Mitochondrion</keyword>
<proteinExistence type="inferred from homology"/>
<dbReference type="InterPro" id="IPR022450">
    <property type="entry name" value="TsaD"/>
</dbReference>
<gene>
    <name evidence="7" type="primary">QRI7</name>
    <name evidence="9" type="ORF">WICPIJ_002558</name>
</gene>
<dbReference type="Proteomes" id="UP000774326">
    <property type="component" value="Unassembled WGS sequence"/>
</dbReference>
<dbReference type="Pfam" id="PF00814">
    <property type="entry name" value="TsaD"/>
    <property type="match status" value="1"/>
</dbReference>
<dbReference type="OrthoDB" id="10259622at2759"/>
<comment type="similarity">
    <text evidence="7">Belongs to the KAE1 / TsaD family.</text>
</comment>
<dbReference type="EMBL" id="JAEUBG010001424">
    <property type="protein sequence ID" value="KAH3686471.1"/>
    <property type="molecule type" value="Genomic_DNA"/>
</dbReference>
<reference evidence="9" key="1">
    <citation type="journal article" date="2021" name="Open Biol.">
        <title>Shared evolutionary footprints suggest mitochondrial oxidative damage underlies multiple complex I losses in fungi.</title>
        <authorList>
            <person name="Schikora-Tamarit M.A."/>
            <person name="Marcet-Houben M."/>
            <person name="Nosek J."/>
            <person name="Gabaldon T."/>
        </authorList>
    </citation>
    <scope>NUCLEOTIDE SEQUENCE</scope>
    <source>
        <strain evidence="9">CBS2887</strain>
    </source>
</reference>
<evidence type="ECO:0000256" key="3">
    <source>
        <dbReference type="ARBA" id="ARBA00022694"/>
    </source>
</evidence>
<evidence type="ECO:0000313" key="10">
    <source>
        <dbReference type="Proteomes" id="UP000774326"/>
    </source>
</evidence>
<evidence type="ECO:0000256" key="4">
    <source>
        <dbReference type="ARBA" id="ARBA00022723"/>
    </source>
</evidence>